<evidence type="ECO:0000313" key="1">
    <source>
        <dbReference type="EMBL" id="PJR13257.1"/>
    </source>
</evidence>
<gene>
    <name evidence="1" type="ORF">CEJ86_22810</name>
</gene>
<dbReference type="AlphaFoldDB" id="A0A2J0YYC6"/>
<protein>
    <submittedName>
        <fullName evidence="1">Uncharacterized protein</fullName>
    </submittedName>
</protein>
<proteinExistence type="predicted"/>
<evidence type="ECO:0000313" key="2">
    <source>
        <dbReference type="Proteomes" id="UP000231987"/>
    </source>
</evidence>
<sequence>MAGYGENFNLMKMKLIGFASIIIGFLLAASGYRYGSFGIGLAGVVLLLIGIAFIAGHVLRRNERR</sequence>
<name>A0A2J0YYC6_RHIML</name>
<comment type="caution">
    <text evidence="1">The sequence shown here is derived from an EMBL/GenBank/DDBJ whole genome shotgun (WGS) entry which is preliminary data.</text>
</comment>
<dbReference type="RefSeq" id="WP_100673576.1">
    <property type="nucleotide sequence ID" value="NZ_CP141214.1"/>
</dbReference>
<dbReference type="Proteomes" id="UP000231987">
    <property type="component" value="Unassembled WGS sequence"/>
</dbReference>
<organism evidence="1 2">
    <name type="scientific">Rhizobium meliloti</name>
    <name type="common">Ensifer meliloti</name>
    <name type="synonym">Sinorhizobium meliloti</name>
    <dbReference type="NCBI Taxonomy" id="382"/>
    <lineage>
        <taxon>Bacteria</taxon>
        <taxon>Pseudomonadati</taxon>
        <taxon>Pseudomonadota</taxon>
        <taxon>Alphaproteobacteria</taxon>
        <taxon>Hyphomicrobiales</taxon>
        <taxon>Rhizobiaceae</taxon>
        <taxon>Sinorhizobium/Ensifer group</taxon>
        <taxon>Sinorhizobium</taxon>
    </lineage>
</organism>
<dbReference type="EMBL" id="NJGD01000011">
    <property type="protein sequence ID" value="PJR13257.1"/>
    <property type="molecule type" value="Genomic_DNA"/>
</dbReference>
<accession>A0A2J0YYC6</accession>
<reference evidence="1 2" key="1">
    <citation type="submission" date="2017-06" db="EMBL/GenBank/DDBJ databases">
        <title>Ensifer strains isolated from leguminous trees and herbs display diverse denitrification phenotypes with some acting as strong N2O sinks.</title>
        <authorList>
            <person name="Woliy K."/>
            <person name="Mania D."/>
            <person name="Bakken L.R."/>
            <person name="Frostegard A."/>
        </authorList>
    </citation>
    <scope>NUCLEOTIDE SEQUENCE [LARGE SCALE GENOMIC DNA]</scope>
    <source>
        <strain evidence="1 2">AC50a</strain>
    </source>
</reference>